<organism evidence="1 2">
    <name type="scientific">Xanthomonas populi</name>
    <dbReference type="NCBI Taxonomy" id="53414"/>
    <lineage>
        <taxon>Bacteria</taxon>
        <taxon>Pseudomonadati</taxon>
        <taxon>Pseudomonadota</taxon>
        <taxon>Gammaproteobacteria</taxon>
        <taxon>Lysobacterales</taxon>
        <taxon>Lysobacteraceae</taxon>
        <taxon>Xanthomonas</taxon>
    </lineage>
</organism>
<name>A0A2S7EQT2_9XANT</name>
<dbReference type="EMBL" id="MDEJ01000041">
    <property type="protein sequence ID" value="PPU95450.1"/>
    <property type="molecule type" value="Genomic_DNA"/>
</dbReference>
<evidence type="ECO:0000313" key="2">
    <source>
        <dbReference type="Proteomes" id="UP000239939"/>
    </source>
</evidence>
<keyword evidence="2" id="KW-1185">Reference proteome</keyword>
<dbReference type="Proteomes" id="UP000239939">
    <property type="component" value="Unassembled WGS sequence"/>
</dbReference>
<protein>
    <submittedName>
        <fullName evidence="1">Uncharacterized protein</fullName>
    </submittedName>
</protein>
<comment type="caution">
    <text evidence="1">The sequence shown here is derived from an EMBL/GenBank/DDBJ whole genome shotgun (WGS) entry which is preliminary data.</text>
</comment>
<reference evidence="2" key="1">
    <citation type="submission" date="2016-08" db="EMBL/GenBank/DDBJ databases">
        <authorList>
            <person name="Merda D."/>
            <person name="Briand M."/>
            <person name="Taghouti G."/>
            <person name="Carrere S."/>
            <person name="Gouzy J."/>
            <person name="Portier P."/>
            <person name="Jacques M.-A."/>
            <person name="Fischer-Le Saux M."/>
        </authorList>
    </citation>
    <scope>NUCLEOTIDE SEQUENCE [LARGE SCALE GENOMIC DNA]</scope>
    <source>
        <strain evidence="2">CFBP1817</strain>
    </source>
</reference>
<gene>
    <name evidence="1" type="ORF">XpopCFBP1817_08585</name>
</gene>
<dbReference type="OrthoDB" id="5986759at2"/>
<accession>A0A2S7EQT2</accession>
<evidence type="ECO:0000313" key="1">
    <source>
        <dbReference type="EMBL" id="PPU95450.1"/>
    </source>
</evidence>
<sequence>MPYGFSKSGTMTAIGSEKYVARMVPLKDVDKIRVMAFESLHESILVERAVTHSARRVS</sequence>
<proteinExistence type="predicted"/>
<dbReference type="AlphaFoldDB" id="A0A2S7EQT2"/>